<evidence type="ECO:0000313" key="1">
    <source>
        <dbReference type="EMBL" id="SDU56767.1"/>
    </source>
</evidence>
<name>A0ABY0VUX2_9PSED</name>
<dbReference type="RefSeq" id="WP_083376242.1">
    <property type="nucleotide sequence ID" value="NZ_LT629796.1"/>
</dbReference>
<evidence type="ECO:0000313" key="2">
    <source>
        <dbReference type="Proteomes" id="UP000182476"/>
    </source>
</evidence>
<dbReference type="Proteomes" id="UP000182476">
    <property type="component" value="Chromosome I"/>
</dbReference>
<reference evidence="1 2" key="1">
    <citation type="submission" date="2016-10" db="EMBL/GenBank/DDBJ databases">
        <authorList>
            <person name="Varghese N."/>
            <person name="Submissions S."/>
        </authorList>
    </citation>
    <scope>NUCLEOTIDE SEQUENCE [LARGE SCALE GENOMIC DNA]</scope>
    <source>
        <strain evidence="1 2">LMG 21607</strain>
    </source>
</reference>
<dbReference type="InterPro" id="IPR014458">
    <property type="entry name" value="Unchr_Phage_P2-GpU-fusion"/>
</dbReference>
<keyword evidence="2" id="KW-1185">Reference proteome</keyword>
<protein>
    <recommendedName>
        <fullName evidence="3">Phage tail protein</fullName>
    </recommendedName>
</protein>
<gene>
    <name evidence="1" type="ORF">SAMN04489801_4509</name>
</gene>
<proteinExistence type="predicted"/>
<dbReference type="Pfam" id="PF06995">
    <property type="entry name" value="Phage_P2_GpU"/>
    <property type="match status" value="1"/>
</dbReference>
<dbReference type="InterPro" id="IPR009734">
    <property type="entry name" value="Myoviridae_GpU"/>
</dbReference>
<dbReference type="EMBL" id="LT629796">
    <property type="protein sequence ID" value="SDU56767.1"/>
    <property type="molecule type" value="Genomic_DNA"/>
</dbReference>
<accession>A0ABY0VUX2</accession>
<sequence>MSDQNKTFALQQLQSGMKFLATAGETGRRSLDGMLGPVNGAIGEITGAASELEGLPFVGPAIGAKLQRVMRGVNAAQAQVGKVVAMYGTATRALSQIDERMGVLKEQAGKAATAINKIAGKVSPSLANIVPTGAFATDQTPAPEAVKPFPHLLIIQPQDPKAPPYFFNLDTAAFDELRRSTEFRWASQERLSRRPAQQGVGIGDEKITLKGAIFPGFKGGLKQLDTLRALGAQLKPLTLTTGYGDALGTWCLKSLDEEQSALMQGGIPRKQGFTLEFVRYGDDMQNV</sequence>
<organism evidence="1 2">
    <name type="scientific">Pseudomonas mandelii</name>
    <dbReference type="NCBI Taxonomy" id="75612"/>
    <lineage>
        <taxon>Bacteria</taxon>
        <taxon>Pseudomonadati</taxon>
        <taxon>Pseudomonadota</taxon>
        <taxon>Gammaproteobacteria</taxon>
        <taxon>Pseudomonadales</taxon>
        <taxon>Pseudomonadaceae</taxon>
        <taxon>Pseudomonas</taxon>
    </lineage>
</organism>
<evidence type="ECO:0008006" key="3">
    <source>
        <dbReference type="Google" id="ProtNLM"/>
    </source>
</evidence>
<dbReference type="PIRSF" id="PIRSF011237">
    <property type="entry name" value="UP2"/>
    <property type="match status" value="1"/>
</dbReference>
<dbReference type="GeneID" id="46431507"/>